<proteinExistence type="inferred from homology"/>
<dbReference type="FunFam" id="3.40.50.150:FF:000005">
    <property type="entry name" value="Ribosomal RNA large subunit methyltransferase E"/>
    <property type="match status" value="1"/>
</dbReference>
<evidence type="ECO:0000256" key="2">
    <source>
        <dbReference type="ARBA" id="ARBA00022603"/>
    </source>
</evidence>
<feature type="domain" description="Ribosomal RNA methyltransferase FtsJ" evidence="12">
    <location>
        <begin position="80"/>
        <end position="256"/>
    </location>
</feature>
<evidence type="ECO:0000256" key="5">
    <source>
        <dbReference type="ARBA" id="ARBA00037569"/>
    </source>
</evidence>
<feature type="binding site" evidence="11">
    <location>
        <position position="173"/>
    </location>
    <ligand>
        <name>S-adenosyl-L-methionine</name>
        <dbReference type="ChEBI" id="CHEBI:59789"/>
    </ligand>
</feature>
<evidence type="ECO:0000256" key="6">
    <source>
        <dbReference type="ARBA" id="ARBA00038861"/>
    </source>
</evidence>
<dbReference type="EMBL" id="QRDJ01000011">
    <property type="protein sequence ID" value="REC93453.1"/>
    <property type="molecule type" value="Genomic_DNA"/>
</dbReference>
<evidence type="ECO:0000259" key="12">
    <source>
        <dbReference type="Pfam" id="PF01728"/>
    </source>
</evidence>
<reference evidence="13 14" key="1">
    <citation type="submission" date="2018-07" db="EMBL/GenBank/DDBJ databases">
        <title>Genomic Encyclopedia of Type Strains, Phase IV (KMG-IV): sequencing the most valuable type-strain genomes for metagenomic binning, comparative biology and taxonomic classification.</title>
        <authorList>
            <person name="Goeker M."/>
        </authorList>
    </citation>
    <scope>NUCLEOTIDE SEQUENCE [LARGE SCALE GENOMIC DNA]</scope>
    <source>
        <strain evidence="13 14">DSM 14324</strain>
    </source>
</reference>
<keyword evidence="4 11" id="KW-0949">S-adenosyl-L-methionine</keyword>
<feature type="binding site" evidence="11">
    <location>
        <position position="132"/>
    </location>
    <ligand>
        <name>S-adenosyl-L-methionine</name>
        <dbReference type="ChEBI" id="CHEBI:59789"/>
    </ligand>
</feature>
<accession>A0A3D9DRR3</accession>
<dbReference type="HAMAP" id="MF_01547">
    <property type="entry name" value="RNA_methyltr_E"/>
    <property type="match status" value="1"/>
</dbReference>
<dbReference type="GO" id="GO:0005737">
    <property type="term" value="C:cytoplasm"/>
    <property type="evidence" value="ECO:0007669"/>
    <property type="project" value="UniProtKB-SubCell"/>
</dbReference>
<feature type="binding site" evidence="11">
    <location>
        <position position="148"/>
    </location>
    <ligand>
        <name>S-adenosyl-L-methionine</name>
        <dbReference type="ChEBI" id="CHEBI:59789"/>
    </ligand>
</feature>
<comment type="similarity">
    <text evidence="11">Belongs to the class I-like SAM-binding methyltransferase superfamily. RNA methyltransferase RlmE family.</text>
</comment>
<keyword evidence="1 11" id="KW-0698">rRNA processing</keyword>
<evidence type="ECO:0000256" key="11">
    <source>
        <dbReference type="HAMAP-Rule" id="MF_01547"/>
    </source>
</evidence>
<comment type="function">
    <text evidence="5 11">Specifically methylates the uridine in position 2552 of 23S rRNA at the 2'-O position of the ribose in the fully assembled 50S ribosomal subunit.</text>
</comment>
<keyword evidence="14" id="KW-1185">Reference proteome</keyword>
<dbReference type="Pfam" id="PF01728">
    <property type="entry name" value="FtsJ"/>
    <property type="match status" value="1"/>
</dbReference>
<evidence type="ECO:0000256" key="8">
    <source>
        <dbReference type="ARBA" id="ARBA00041995"/>
    </source>
</evidence>
<evidence type="ECO:0000256" key="9">
    <source>
        <dbReference type="ARBA" id="ARBA00042745"/>
    </source>
</evidence>
<dbReference type="InterPro" id="IPR002877">
    <property type="entry name" value="RNA_MeTrfase_FtsJ_dom"/>
</dbReference>
<dbReference type="EC" id="2.1.1.166" evidence="6 11"/>
<dbReference type="PANTHER" id="PTHR10920">
    <property type="entry name" value="RIBOSOMAL RNA METHYLTRANSFERASE"/>
    <property type="match status" value="1"/>
</dbReference>
<dbReference type="SUPFAM" id="SSF53335">
    <property type="entry name" value="S-adenosyl-L-methionine-dependent methyltransferases"/>
    <property type="match status" value="1"/>
</dbReference>
<feature type="active site" description="Proton acceptor" evidence="11">
    <location>
        <position position="213"/>
    </location>
</feature>
<dbReference type="Proteomes" id="UP000256334">
    <property type="component" value="Unassembled WGS sequence"/>
</dbReference>
<name>A0A3D9DRR3_9GAMM</name>
<keyword evidence="2 11" id="KW-0489">Methyltransferase</keyword>
<evidence type="ECO:0000256" key="10">
    <source>
        <dbReference type="ARBA" id="ARBA00048970"/>
    </source>
</evidence>
<keyword evidence="3 11" id="KW-0808">Transferase</keyword>
<evidence type="ECO:0000256" key="7">
    <source>
        <dbReference type="ARBA" id="ARBA00041129"/>
    </source>
</evidence>
<sequence>MCNHLTPDNGSGANGCIAFGGLILWSCWRLIAVALQSLFSEVNVTRAKKPPVGKKASADNGWMKEHFDDIWVKRSWADGYRSRASYKLLEIDDRDRLFAPGMSVVDLGAAPGGWSQVAMARVGEQGQVIATDILDMDAIAGVDFIQGDFTEEQTLHAMLKALGNRRVNVVLSDMAPNLSGQMAIDQPGAMYLVELALDMAQQVLMPGGDFLTKIFQGEGFDQYLKEMRLRFDKVVTRKPDASRPRSREVYLLGRGFRA</sequence>
<organism evidence="13 14">
    <name type="scientific">Kushneria indalinina DSM 14324</name>
    <dbReference type="NCBI Taxonomy" id="1122140"/>
    <lineage>
        <taxon>Bacteria</taxon>
        <taxon>Pseudomonadati</taxon>
        <taxon>Pseudomonadota</taxon>
        <taxon>Gammaproteobacteria</taxon>
        <taxon>Oceanospirillales</taxon>
        <taxon>Halomonadaceae</taxon>
        <taxon>Kushneria</taxon>
    </lineage>
</organism>
<evidence type="ECO:0000256" key="4">
    <source>
        <dbReference type="ARBA" id="ARBA00022691"/>
    </source>
</evidence>
<evidence type="ECO:0000313" key="13">
    <source>
        <dbReference type="EMBL" id="REC93453.1"/>
    </source>
</evidence>
<dbReference type="InterPro" id="IPR015507">
    <property type="entry name" value="rRNA-MeTfrase_E"/>
</dbReference>
<protein>
    <recommendedName>
        <fullName evidence="7 11">Ribosomal RNA large subunit methyltransferase E</fullName>
        <ecNumber evidence="6 11">2.1.1.166</ecNumber>
    </recommendedName>
    <alternativeName>
        <fullName evidence="9 11">23S rRNA Um2552 methyltransferase</fullName>
    </alternativeName>
    <alternativeName>
        <fullName evidence="8 11">rRNA (uridine-2'-O-)-methyltransferase</fullName>
    </alternativeName>
</protein>
<evidence type="ECO:0000313" key="14">
    <source>
        <dbReference type="Proteomes" id="UP000256334"/>
    </source>
</evidence>
<dbReference type="InterPro" id="IPR050082">
    <property type="entry name" value="RNA_methyltr_RlmE"/>
</dbReference>
<feature type="binding site" evidence="11">
    <location>
        <position position="112"/>
    </location>
    <ligand>
        <name>S-adenosyl-L-methionine</name>
        <dbReference type="ChEBI" id="CHEBI:59789"/>
    </ligand>
</feature>
<keyword evidence="11" id="KW-0963">Cytoplasm</keyword>
<evidence type="ECO:0000256" key="1">
    <source>
        <dbReference type="ARBA" id="ARBA00022552"/>
    </source>
</evidence>
<comment type="subcellular location">
    <subcellularLocation>
        <location evidence="11">Cytoplasm</location>
    </subcellularLocation>
</comment>
<dbReference type="OrthoDB" id="9790080at2"/>
<gene>
    <name evidence="11" type="primary">rlmE</name>
    <name evidence="11" type="synonym">ftsJ</name>
    <name evidence="11" type="synonym">rrmJ</name>
    <name evidence="13" type="ORF">C8D72_3351</name>
</gene>
<dbReference type="Gene3D" id="3.40.50.150">
    <property type="entry name" value="Vaccinia Virus protein VP39"/>
    <property type="match status" value="1"/>
</dbReference>
<dbReference type="GO" id="GO:0008650">
    <property type="term" value="F:rRNA (uridine-2'-O-)-methyltransferase activity"/>
    <property type="evidence" value="ECO:0007669"/>
    <property type="project" value="UniProtKB-UniRule"/>
</dbReference>
<feature type="binding site" evidence="11">
    <location>
        <position position="114"/>
    </location>
    <ligand>
        <name>S-adenosyl-L-methionine</name>
        <dbReference type="ChEBI" id="CHEBI:59789"/>
    </ligand>
</feature>
<dbReference type="AlphaFoldDB" id="A0A3D9DRR3"/>
<dbReference type="NCBIfam" id="NF008390">
    <property type="entry name" value="PRK11188.1"/>
    <property type="match status" value="1"/>
</dbReference>
<dbReference type="PANTHER" id="PTHR10920:SF18">
    <property type="entry name" value="RRNA METHYLTRANSFERASE 2, MITOCHONDRIAL"/>
    <property type="match status" value="1"/>
</dbReference>
<comment type="caution">
    <text evidence="13">The sequence shown here is derived from an EMBL/GenBank/DDBJ whole genome shotgun (WGS) entry which is preliminary data.</text>
</comment>
<evidence type="ECO:0000256" key="3">
    <source>
        <dbReference type="ARBA" id="ARBA00022679"/>
    </source>
</evidence>
<comment type="catalytic activity">
    <reaction evidence="10 11">
        <text>uridine(2552) in 23S rRNA + S-adenosyl-L-methionine = 2'-O-methyluridine(2552) in 23S rRNA + S-adenosyl-L-homocysteine + H(+)</text>
        <dbReference type="Rhea" id="RHEA:42720"/>
        <dbReference type="Rhea" id="RHEA-COMP:10202"/>
        <dbReference type="Rhea" id="RHEA-COMP:10203"/>
        <dbReference type="ChEBI" id="CHEBI:15378"/>
        <dbReference type="ChEBI" id="CHEBI:57856"/>
        <dbReference type="ChEBI" id="CHEBI:59789"/>
        <dbReference type="ChEBI" id="CHEBI:65315"/>
        <dbReference type="ChEBI" id="CHEBI:74478"/>
        <dbReference type="EC" id="2.1.1.166"/>
    </reaction>
</comment>
<dbReference type="InterPro" id="IPR029063">
    <property type="entry name" value="SAM-dependent_MTases_sf"/>
</dbReference>